<keyword evidence="1" id="KW-0732">Signal</keyword>
<organism evidence="2 3">
    <name type="scientific">Angiostrongylus cantonensis</name>
    <name type="common">Rat lungworm</name>
    <dbReference type="NCBI Taxonomy" id="6313"/>
    <lineage>
        <taxon>Eukaryota</taxon>
        <taxon>Metazoa</taxon>
        <taxon>Ecdysozoa</taxon>
        <taxon>Nematoda</taxon>
        <taxon>Chromadorea</taxon>
        <taxon>Rhabditida</taxon>
        <taxon>Rhabditina</taxon>
        <taxon>Rhabditomorpha</taxon>
        <taxon>Strongyloidea</taxon>
        <taxon>Metastrongylidae</taxon>
        <taxon>Angiostrongylus</taxon>
    </lineage>
</organism>
<accession>A0A0K0D1T5</accession>
<reference evidence="2" key="1">
    <citation type="submission" date="2012-09" db="EMBL/GenBank/DDBJ databases">
        <authorList>
            <person name="Martin A.A."/>
        </authorList>
    </citation>
    <scope>NUCLEOTIDE SEQUENCE</scope>
</reference>
<feature type="chain" id="PRO_5013108060" evidence="1">
    <location>
        <begin position="16"/>
        <end position="81"/>
    </location>
</feature>
<dbReference type="AlphaFoldDB" id="A0A0K0D1T5"/>
<sequence>MKVVLFLALVFMVFGRPQFASSYYEEEDSSYDYDSNDRHTDSPNNFLHNRTHSETCCDFHEDYSPDYNYYGYGNAPFYYYD</sequence>
<dbReference type="WBParaSite" id="ACAC_0000403001-mRNA-1">
    <property type="protein sequence ID" value="ACAC_0000403001-mRNA-1"/>
    <property type="gene ID" value="ACAC_0000403001"/>
</dbReference>
<evidence type="ECO:0000256" key="1">
    <source>
        <dbReference type="SAM" id="SignalP"/>
    </source>
</evidence>
<evidence type="ECO:0000313" key="2">
    <source>
        <dbReference type="Proteomes" id="UP000035642"/>
    </source>
</evidence>
<proteinExistence type="predicted"/>
<feature type="signal peptide" evidence="1">
    <location>
        <begin position="1"/>
        <end position="15"/>
    </location>
</feature>
<evidence type="ECO:0000313" key="3">
    <source>
        <dbReference type="WBParaSite" id="ACAC_0000403001-mRNA-1"/>
    </source>
</evidence>
<name>A0A0K0D1T5_ANGCA</name>
<reference evidence="3" key="2">
    <citation type="submission" date="2017-02" db="UniProtKB">
        <authorList>
            <consortium name="WormBaseParasite"/>
        </authorList>
    </citation>
    <scope>IDENTIFICATION</scope>
</reference>
<protein>
    <submittedName>
        <fullName evidence="3">Secreted protein</fullName>
    </submittedName>
</protein>
<keyword evidence="2" id="KW-1185">Reference proteome</keyword>
<dbReference type="Proteomes" id="UP000035642">
    <property type="component" value="Unassembled WGS sequence"/>
</dbReference>